<evidence type="ECO:0000313" key="10">
    <source>
        <dbReference type="Proteomes" id="UP000195667"/>
    </source>
</evidence>
<evidence type="ECO:0000256" key="3">
    <source>
        <dbReference type="ARBA" id="ARBA00022692"/>
    </source>
</evidence>
<evidence type="ECO:0000256" key="5">
    <source>
        <dbReference type="ARBA" id="ARBA00023136"/>
    </source>
</evidence>
<feature type="topological domain" description="Cytoplasmic" evidence="7">
    <location>
        <begin position="1"/>
        <end position="33"/>
    </location>
</feature>
<dbReference type="HAMAP" id="MF_00599">
    <property type="entry name" value="FtsB"/>
    <property type="match status" value="1"/>
</dbReference>
<dbReference type="Proteomes" id="UP000195667">
    <property type="component" value="Unassembled WGS sequence"/>
</dbReference>
<dbReference type="GO" id="GO:0030428">
    <property type="term" value="C:cell septum"/>
    <property type="evidence" value="ECO:0007669"/>
    <property type="project" value="TreeGrafter"/>
</dbReference>
<keyword evidence="1 7" id="KW-1003">Cell membrane</keyword>
<evidence type="ECO:0000256" key="7">
    <source>
        <dbReference type="HAMAP-Rule" id="MF_00599"/>
    </source>
</evidence>
<dbReference type="GO" id="GO:0005886">
    <property type="term" value="C:plasma membrane"/>
    <property type="evidence" value="ECO:0007669"/>
    <property type="project" value="UniProtKB-SubCell"/>
</dbReference>
<comment type="similarity">
    <text evidence="7">Belongs to the FtsB family.</text>
</comment>
<keyword evidence="2 7" id="KW-0132">Cell division</keyword>
<proteinExistence type="inferred from homology"/>
<keyword evidence="6 7" id="KW-0131">Cell cycle</keyword>
<dbReference type="PANTHER" id="PTHR37485">
    <property type="entry name" value="CELL DIVISION PROTEIN FTSB"/>
    <property type="match status" value="1"/>
</dbReference>
<dbReference type="EMBL" id="FUKI01000105">
    <property type="protein sequence ID" value="SJM92570.1"/>
    <property type="molecule type" value="Genomic_DNA"/>
</dbReference>
<accession>A0A1R4H9L7</accession>
<reference evidence="10" key="1">
    <citation type="submission" date="2017-02" db="EMBL/GenBank/DDBJ databases">
        <authorList>
            <person name="Daims H."/>
        </authorList>
    </citation>
    <scope>NUCLEOTIDE SEQUENCE [LARGE SCALE GENOMIC DNA]</scope>
</reference>
<evidence type="ECO:0000313" key="9">
    <source>
        <dbReference type="EMBL" id="SJM92570.1"/>
    </source>
</evidence>
<dbReference type="AlphaFoldDB" id="A0A1R4H9L7"/>
<organism evidence="9 10">
    <name type="scientific">Crenothrix polyspora</name>
    <dbReference type="NCBI Taxonomy" id="360316"/>
    <lineage>
        <taxon>Bacteria</taxon>
        <taxon>Pseudomonadati</taxon>
        <taxon>Pseudomonadota</taxon>
        <taxon>Gammaproteobacteria</taxon>
        <taxon>Methylococcales</taxon>
        <taxon>Crenotrichaceae</taxon>
        <taxon>Crenothrix</taxon>
    </lineage>
</organism>
<feature type="topological domain" description="Periplasmic" evidence="7">
    <location>
        <begin position="52"/>
        <end position="119"/>
    </location>
</feature>
<dbReference type="PANTHER" id="PTHR37485:SF1">
    <property type="entry name" value="CELL DIVISION PROTEIN FTSB"/>
    <property type="match status" value="1"/>
</dbReference>
<dbReference type="GO" id="GO:0043093">
    <property type="term" value="P:FtsZ-dependent cytokinesis"/>
    <property type="evidence" value="ECO:0007669"/>
    <property type="project" value="UniProtKB-UniRule"/>
</dbReference>
<evidence type="ECO:0000256" key="2">
    <source>
        <dbReference type="ARBA" id="ARBA00022618"/>
    </source>
</evidence>
<dbReference type="InterPro" id="IPR007060">
    <property type="entry name" value="FtsL/DivIC"/>
</dbReference>
<dbReference type="Pfam" id="PF04977">
    <property type="entry name" value="DivIC"/>
    <property type="match status" value="1"/>
</dbReference>
<keyword evidence="3 7" id="KW-0812">Transmembrane</keyword>
<keyword evidence="4 7" id="KW-1133">Transmembrane helix</keyword>
<keyword evidence="10" id="KW-1185">Reference proteome</keyword>
<keyword evidence="5 7" id="KW-0472">Membrane</keyword>
<evidence type="ECO:0000256" key="8">
    <source>
        <dbReference type="SAM" id="Phobius"/>
    </source>
</evidence>
<evidence type="ECO:0000256" key="1">
    <source>
        <dbReference type="ARBA" id="ARBA00022475"/>
    </source>
</evidence>
<dbReference type="InterPro" id="IPR023081">
    <property type="entry name" value="Cell_div_FtsB"/>
</dbReference>
<comment type="function">
    <text evidence="7">Essential cell division protein. May link together the upstream cell division proteins, which are predominantly cytoplasmic, with the downstream cell division proteins, which are predominantly periplasmic.</text>
</comment>
<evidence type="ECO:0000256" key="4">
    <source>
        <dbReference type="ARBA" id="ARBA00022989"/>
    </source>
</evidence>
<comment type="subunit">
    <text evidence="7">Part of a complex composed of FtsB, FtsL and FtsQ.</text>
</comment>
<protein>
    <recommendedName>
        <fullName evidence="7">Cell division protein FtsB</fullName>
    </recommendedName>
</protein>
<gene>
    <name evidence="7" type="primary">ftsB</name>
    <name evidence="9" type="ORF">CRENPOLYSF1_300029</name>
</gene>
<evidence type="ECO:0000256" key="6">
    <source>
        <dbReference type="ARBA" id="ARBA00023306"/>
    </source>
</evidence>
<dbReference type="GO" id="GO:0032153">
    <property type="term" value="C:cell division site"/>
    <property type="evidence" value="ECO:0007669"/>
    <property type="project" value="UniProtKB-UniRule"/>
</dbReference>
<name>A0A1R4H9L7_9GAMM</name>
<keyword evidence="7" id="KW-0997">Cell inner membrane</keyword>
<comment type="subcellular location">
    <subcellularLocation>
        <location evidence="7">Cell inner membrane</location>
        <topology evidence="7">Single-pass type II membrane protein</topology>
    </subcellularLocation>
    <text evidence="7">Localizes to the division septum.</text>
</comment>
<feature type="transmembrane region" description="Helical" evidence="8">
    <location>
        <begin position="33"/>
        <end position="51"/>
    </location>
</feature>
<sequence length="119" mass="13936">MQVAALLECCKVSQKTRGIQAYFLSFIQETMKILIPIMLLFICILQYRLWVGDASIAQIKLYQQRLDELKLQVTEKQDRNYALYAEVLDLRKGQEAIEERARDELGMIKADETFFQVIE</sequence>